<keyword evidence="2" id="KW-1185">Reference proteome</keyword>
<dbReference type="EMBL" id="JBBPBN010000043">
    <property type="protein sequence ID" value="KAK8997337.1"/>
    <property type="molecule type" value="Genomic_DNA"/>
</dbReference>
<organism evidence="1 2">
    <name type="scientific">Hibiscus sabdariffa</name>
    <name type="common">roselle</name>
    <dbReference type="NCBI Taxonomy" id="183260"/>
    <lineage>
        <taxon>Eukaryota</taxon>
        <taxon>Viridiplantae</taxon>
        <taxon>Streptophyta</taxon>
        <taxon>Embryophyta</taxon>
        <taxon>Tracheophyta</taxon>
        <taxon>Spermatophyta</taxon>
        <taxon>Magnoliopsida</taxon>
        <taxon>eudicotyledons</taxon>
        <taxon>Gunneridae</taxon>
        <taxon>Pentapetalae</taxon>
        <taxon>rosids</taxon>
        <taxon>malvids</taxon>
        <taxon>Malvales</taxon>
        <taxon>Malvaceae</taxon>
        <taxon>Malvoideae</taxon>
        <taxon>Hibiscus</taxon>
    </lineage>
</organism>
<sequence length="124" mass="14052">MVVIPPPLPHFGSDVPGWDWDEKREFRLSSTYAFLIKAVDRNRSSKWCKIWALRICINHICRYRNGVADKLASLGLHQTMEWVVFAVPPGAVEVLVANEKQQCEERLFGAESTTPICKRVDPGG</sequence>
<comment type="caution">
    <text evidence="1">The sequence shown here is derived from an EMBL/GenBank/DDBJ whole genome shotgun (WGS) entry which is preliminary data.</text>
</comment>
<evidence type="ECO:0000313" key="2">
    <source>
        <dbReference type="Proteomes" id="UP001396334"/>
    </source>
</evidence>
<accession>A0ABR2Q9W8</accession>
<name>A0ABR2Q9W8_9ROSI</name>
<reference evidence="1 2" key="1">
    <citation type="journal article" date="2024" name="G3 (Bethesda)">
        <title>Genome assembly of Hibiscus sabdariffa L. provides insights into metabolisms of medicinal natural products.</title>
        <authorList>
            <person name="Kim T."/>
        </authorList>
    </citation>
    <scope>NUCLEOTIDE SEQUENCE [LARGE SCALE GENOMIC DNA]</scope>
    <source>
        <strain evidence="1">TK-2024</strain>
        <tissue evidence="1">Old leaves</tissue>
    </source>
</reference>
<protein>
    <recommendedName>
        <fullName evidence="3">RNase H type-1 domain-containing protein</fullName>
    </recommendedName>
</protein>
<dbReference type="Proteomes" id="UP001396334">
    <property type="component" value="Unassembled WGS sequence"/>
</dbReference>
<proteinExistence type="predicted"/>
<evidence type="ECO:0000313" key="1">
    <source>
        <dbReference type="EMBL" id="KAK8997337.1"/>
    </source>
</evidence>
<evidence type="ECO:0008006" key="3">
    <source>
        <dbReference type="Google" id="ProtNLM"/>
    </source>
</evidence>
<gene>
    <name evidence="1" type="ORF">V6N11_020818</name>
</gene>